<sequence>MEIREAREADIDSLLRLNYQIGSMHFENAPEAFVKPSPDEKEFLHRALSDPSRLFLVAEISGDILGFITATVTQNEAVPFLVKTPICRVGTIVVDESSRVSGIGSQLMAKCTDWAKSQGAEQIRLEVMAFNHNAQKFYTKLGFKEQSKTMWKTVS</sequence>
<dbReference type="InterPro" id="IPR050832">
    <property type="entry name" value="Bact_Acetyltransf"/>
</dbReference>
<dbReference type="PROSITE" id="PS51186">
    <property type="entry name" value="GNAT"/>
    <property type="match status" value="1"/>
</dbReference>
<dbReference type="AlphaFoldDB" id="A0A151JFH6"/>
<name>A0A151JFH6_9VIBR</name>
<gene>
    <name evidence="4" type="ORF">AUQ44_01025</name>
</gene>
<keyword evidence="1 4" id="KW-0808">Transferase</keyword>
<dbReference type="GO" id="GO:0016747">
    <property type="term" value="F:acyltransferase activity, transferring groups other than amino-acyl groups"/>
    <property type="evidence" value="ECO:0007669"/>
    <property type="project" value="InterPro"/>
</dbReference>
<organism evidence="4 5">
    <name type="scientific">Vibrio cidicii</name>
    <dbReference type="NCBI Taxonomy" id="1763883"/>
    <lineage>
        <taxon>Bacteria</taxon>
        <taxon>Pseudomonadati</taxon>
        <taxon>Pseudomonadota</taxon>
        <taxon>Gammaproteobacteria</taxon>
        <taxon>Vibrionales</taxon>
        <taxon>Vibrionaceae</taxon>
        <taxon>Vibrio</taxon>
    </lineage>
</organism>
<dbReference type="InterPro" id="IPR000182">
    <property type="entry name" value="GNAT_dom"/>
</dbReference>
<dbReference type="InterPro" id="IPR016181">
    <property type="entry name" value="Acyl_CoA_acyltransferase"/>
</dbReference>
<evidence type="ECO:0000256" key="1">
    <source>
        <dbReference type="ARBA" id="ARBA00022679"/>
    </source>
</evidence>
<dbReference type="RefSeq" id="WP_065818757.1">
    <property type="nucleotide sequence ID" value="NZ_CP195598.1"/>
</dbReference>
<keyword evidence="2" id="KW-0012">Acyltransferase</keyword>
<dbReference type="CDD" id="cd04301">
    <property type="entry name" value="NAT_SF"/>
    <property type="match status" value="1"/>
</dbReference>
<accession>A0A151JFH6</accession>
<evidence type="ECO:0000313" key="4">
    <source>
        <dbReference type="EMBL" id="KYN24539.1"/>
    </source>
</evidence>
<proteinExistence type="predicted"/>
<protein>
    <submittedName>
        <fullName evidence="4">Acetyltransferase</fullName>
    </submittedName>
</protein>
<dbReference type="EMBL" id="LOMK01000001">
    <property type="protein sequence ID" value="KYN24539.1"/>
    <property type="molecule type" value="Genomic_DNA"/>
</dbReference>
<comment type="caution">
    <text evidence="4">The sequence shown here is derived from an EMBL/GenBank/DDBJ whole genome shotgun (WGS) entry which is preliminary data.</text>
</comment>
<dbReference type="PANTHER" id="PTHR43877:SF2">
    <property type="entry name" value="AMINOALKYLPHOSPHONATE N-ACETYLTRANSFERASE-RELATED"/>
    <property type="match status" value="1"/>
</dbReference>
<dbReference type="SUPFAM" id="SSF55729">
    <property type="entry name" value="Acyl-CoA N-acyltransferases (Nat)"/>
    <property type="match status" value="1"/>
</dbReference>
<dbReference type="Proteomes" id="UP000075349">
    <property type="component" value="Unassembled WGS sequence"/>
</dbReference>
<dbReference type="PANTHER" id="PTHR43877">
    <property type="entry name" value="AMINOALKYLPHOSPHONATE N-ACETYLTRANSFERASE-RELATED-RELATED"/>
    <property type="match status" value="1"/>
</dbReference>
<evidence type="ECO:0000313" key="5">
    <source>
        <dbReference type="Proteomes" id="UP000075349"/>
    </source>
</evidence>
<dbReference type="Pfam" id="PF00583">
    <property type="entry name" value="Acetyltransf_1"/>
    <property type="match status" value="1"/>
</dbReference>
<reference evidence="5" key="1">
    <citation type="submission" date="2015-12" db="EMBL/GenBank/DDBJ databases">
        <authorList>
            <person name="Tarr C.L."/>
            <person name="Gladney L.M."/>
        </authorList>
    </citation>
    <scope>NUCLEOTIDE SEQUENCE [LARGE SCALE GENOMIC DNA]</scope>
    <source>
        <strain evidence="5">2756-81</strain>
    </source>
</reference>
<feature type="domain" description="N-acetyltransferase" evidence="3">
    <location>
        <begin position="1"/>
        <end position="155"/>
    </location>
</feature>
<dbReference type="Gene3D" id="3.40.630.30">
    <property type="match status" value="1"/>
</dbReference>
<evidence type="ECO:0000259" key="3">
    <source>
        <dbReference type="PROSITE" id="PS51186"/>
    </source>
</evidence>
<evidence type="ECO:0000256" key="2">
    <source>
        <dbReference type="ARBA" id="ARBA00023315"/>
    </source>
</evidence>